<comment type="similarity">
    <text evidence="1 2">Belongs to the small heat shock protein (HSP20) family.</text>
</comment>
<name>A0A3L9XX14_9RHOB</name>
<dbReference type="CDD" id="cd06464">
    <property type="entry name" value="ACD_sHsps-like"/>
    <property type="match status" value="1"/>
</dbReference>
<dbReference type="PANTHER" id="PTHR11527">
    <property type="entry name" value="HEAT-SHOCK PROTEIN 20 FAMILY MEMBER"/>
    <property type="match status" value="1"/>
</dbReference>
<dbReference type="Pfam" id="PF00011">
    <property type="entry name" value="HSP20"/>
    <property type="match status" value="1"/>
</dbReference>
<feature type="domain" description="SHSP" evidence="4">
    <location>
        <begin position="99"/>
        <end position="215"/>
    </location>
</feature>
<sequence length="216" mass="23883">MSAAMLHADYRRLMRGAASGETLAYRTDRSSDDGGHEMVEKSGTTAPEAPDAGQTAPAKRRRRPVWNVRDELEDLLEGFQSGSLFGPGWQRRGLDIPFRGLASVRPTLDIIDKETEIKLVADLPGMTEEDIDLRVTDHSLTLRGEKTEEAEEGDEDGDYYVNERRFGAFTRTVQLPEGVDHDGIKAHFKNGVLTVHLPKKPEAQQTGRKIAVKGAA</sequence>
<protein>
    <submittedName>
        <fullName evidence="5">Hsp20/alpha crystallin family protein</fullName>
    </submittedName>
</protein>
<proteinExistence type="inferred from homology"/>
<evidence type="ECO:0000256" key="1">
    <source>
        <dbReference type="PROSITE-ProRule" id="PRU00285"/>
    </source>
</evidence>
<organism evidence="5 6">
    <name type="scientific">Rhodophyticola porphyridii</name>
    <dbReference type="NCBI Taxonomy" id="1852017"/>
    <lineage>
        <taxon>Bacteria</taxon>
        <taxon>Pseudomonadati</taxon>
        <taxon>Pseudomonadota</taxon>
        <taxon>Alphaproteobacteria</taxon>
        <taxon>Rhodobacterales</taxon>
        <taxon>Roseobacteraceae</taxon>
        <taxon>Rhodophyticola</taxon>
    </lineage>
</organism>
<evidence type="ECO:0000313" key="6">
    <source>
        <dbReference type="Proteomes" id="UP000281343"/>
    </source>
</evidence>
<gene>
    <name evidence="5" type="ORF">D9R08_16930</name>
</gene>
<keyword evidence="6" id="KW-1185">Reference proteome</keyword>
<reference evidence="5 6" key="1">
    <citation type="submission" date="2018-10" db="EMBL/GenBank/DDBJ databases">
        <authorList>
            <person name="Jung H.S."/>
            <person name="Jeon C.O."/>
        </authorList>
    </citation>
    <scope>NUCLEOTIDE SEQUENCE [LARGE SCALE GENOMIC DNA]</scope>
    <source>
        <strain evidence="5 6">MA-7-27</strain>
    </source>
</reference>
<evidence type="ECO:0000259" key="4">
    <source>
        <dbReference type="PROSITE" id="PS01031"/>
    </source>
</evidence>
<evidence type="ECO:0000256" key="2">
    <source>
        <dbReference type="RuleBase" id="RU003616"/>
    </source>
</evidence>
<evidence type="ECO:0000313" key="5">
    <source>
        <dbReference type="EMBL" id="RMA40852.1"/>
    </source>
</evidence>
<feature type="compositionally biased region" description="Basic and acidic residues" evidence="3">
    <location>
        <begin position="26"/>
        <end position="40"/>
    </location>
</feature>
<feature type="region of interest" description="Disordered" evidence="3">
    <location>
        <begin position="21"/>
        <end position="64"/>
    </location>
</feature>
<dbReference type="OrthoDB" id="9808910at2"/>
<dbReference type="PROSITE" id="PS01031">
    <property type="entry name" value="SHSP"/>
    <property type="match status" value="1"/>
</dbReference>
<accession>A0A3L9XX14</accession>
<comment type="caution">
    <text evidence="5">The sequence shown here is derived from an EMBL/GenBank/DDBJ whole genome shotgun (WGS) entry which is preliminary data.</text>
</comment>
<dbReference type="Gene3D" id="2.60.40.790">
    <property type="match status" value="1"/>
</dbReference>
<dbReference type="RefSeq" id="WP_121899262.1">
    <property type="nucleotide sequence ID" value="NZ_RCNT01000010.1"/>
</dbReference>
<dbReference type="InterPro" id="IPR031107">
    <property type="entry name" value="Small_HSP"/>
</dbReference>
<dbReference type="EMBL" id="RCNT01000010">
    <property type="protein sequence ID" value="RMA40852.1"/>
    <property type="molecule type" value="Genomic_DNA"/>
</dbReference>
<dbReference type="SUPFAM" id="SSF49764">
    <property type="entry name" value="HSP20-like chaperones"/>
    <property type="match status" value="1"/>
</dbReference>
<evidence type="ECO:0000256" key="3">
    <source>
        <dbReference type="SAM" id="MobiDB-lite"/>
    </source>
</evidence>
<dbReference type="AlphaFoldDB" id="A0A3L9XX14"/>
<dbReference type="Proteomes" id="UP000281343">
    <property type="component" value="Unassembled WGS sequence"/>
</dbReference>
<dbReference type="InterPro" id="IPR002068">
    <property type="entry name" value="A-crystallin/Hsp20_dom"/>
</dbReference>
<dbReference type="InterPro" id="IPR008978">
    <property type="entry name" value="HSP20-like_chaperone"/>
</dbReference>